<keyword evidence="3" id="KW-1185">Reference proteome</keyword>
<sequence>MTLLTTERAGRRYRLSDAPDDFDGEAVHAMLTRAYWSRGVPREIVERAMANSLAFHLWCEDAPRRQVGIARWVTDRATFAYLCDVFLHEDHRGLGLGDWMVGQGLKHPDLQGLRRQVLFTADMHALYARHGFVPLATPERGMEIVRPNLYLPPVT</sequence>
<dbReference type="PANTHER" id="PTHR43233:SF1">
    <property type="entry name" value="FAMILY N-ACETYLTRANSFERASE, PUTATIVE (AFU_ORTHOLOGUE AFUA_6G03350)-RELATED"/>
    <property type="match status" value="1"/>
</dbReference>
<gene>
    <name evidence="2" type="ORF">I7X43_02080</name>
</gene>
<dbReference type="InterPro" id="IPR000182">
    <property type="entry name" value="GNAT_dom"/>
</dbReference>
<proteinExistence type="predicted"/>
<dbReference type="Pfam" id="PF13508">
    <property type="entry name" value="Acetyltransf_7"/>
    <property type="match status" value="1"/>
</dbReference>
<dbReference type="RefSeq" id="WP_198099230.1">
    <property type="nucleotide sequence ID" value="NZ_JAEDAL010000001.1"/>
</dbReference>
<dbReference type="PROSITE" id="PS51186">
    <property type="entry name" value="GNAT"/>
    <property type="match status" value="1"/>
</dbReference>
<dbReference type="GO" id="GO:0016747">
    <property type="term" value="F:acyltransferase activity, transferring groups other than amino-acyl groups"/>
    <property type="evidence" value="ECO:0007669"/>
    <property type="project" value="InterPro"/>
</dbReference>
<protein>
    <submittedName>
        <fullName evidence="2">GNAT family N-acetyltransferase</fullName>
    </submittedName>
</protein>
<evidence type="ECO:0000313" key="2">
    <source>
        <dbReference type="EMBL" id="MBH9551625.1"/>
    </source>
</evidence>
<feature type="domain" description="N-acetyltransferase" evidence="1">
    <location>
        <begin position="13"/>
        <end position="152"/>
    </location>
</feature>
<organism evidence="2 3">
    <name type="scientific">Inhella gelatinilytica</name>
    <dbReference type="NCBI Taxonomy" id="2795030"/>
    <lineage>
        <taxon>Bacteria</taxon>
        <taxon>Pseudomonadati</taxon>
        <taxon>Pseudomonadota</taxon>
        <taxon>Betaproteobacteria</taxon>
        <taxon>Burkholderiales</taxon>
        <taxon>Sphaerotilaceae</taxon>
        <taxon>Inhella</taxon>
    </lineage>
</organism>
<reference evidence="2" key="1">
    <citation type="submission" date="2020-12" db="EMBL/GenBank/DDBJ databases">
        <title>The genome sequence of Inhella sp. 4Y17.</title>
        <authorList>
            <person name="Liu Y."/>
        </authorList>
    </citation>
    <scope>NUCLEOTIDE SEQUENCE</scope>
    <source>
        <strain evidence="2">4Y10</strain>
    </source>
</reference>
<dbReference type="PANTHER" id="PTHR43233">
    <property type="entry name" value="FAMILY N-ACETYLTRANSFERASE, PUTATIVE (AFU_ORTHOLOGUE AFUA_6G03350)-RELATED"/>
    <property type="match status" value="1"/>
</dbReference>
<dbReference type="AlphaFoldDB" id="A0A931IV87"/>
<evidence type="ECO:0000259" key="1">
    <source>
        <dbReference type="PROSITE" id="PS51186"/>
    </source>
</evidence>
<name>A0A931IV87_9BURK</name>
<dbReference type="Gene3D" id="3.40.630.30">
    <property type="match status" value="1"/>
</dbReference>
<comment type="caution">
    <text evidence="2">The sequence shown here is derived from an EMBL/GenBank/DDBJ whole genome shotgun (WGS) entry which is preliminary data.</text>
</comment>
<dbReference type="InterPro" id="IPR053144">
    <property type="entry name" value="Acetyltransferase_Butenolide"/>
</dbReference>
<dbReference type="SUPFAM" id="SSF55729">
    <property type="entry name" value="Acyl-CoA N-acyltransferases (Nat)"/>
    <property type="match status" value="1"/>
</dbReference>
<evidence type="ECO:0000313" key="3">
    <source>
        <dbReference type="Proteomes" id="UP000620139"/>
    </source>
</evidence>
<accession>A0A931IV87</accession>
<dbReference type="EMBL" id="JAEDAL010000001">
    <property type="protein sequence ID" value="MBH9551625.1"/>
    <property type="molecule type" value="Genomic_DNA"/>
</dbReference>
<dbReference type="Proteomes" id="UP000620139">
    <property type="component" value="Unassembled WGS sequence"/>
</dbReference>
<dbReference type="InterPro" id="IPR016181">
    <property type="entry name" value="Acyl_CoA_acyltransferase"/>
</dbReference>